<evidence type="ECO:0000259" key="1">
    <source>
        <dbReference type="Pfam" id="PF00485"/>
    </source>
</evidence>
<dbReference type="PANTHER" id="PTHR10285">
    <property type="entry name" value="URIDINE KINASE"/>
    <property type="match status" value="1"/>
</dbReference>
<gene>
    <name evidence="2" type="ORF">EDD40_7361</name>
</gene>
<keyword evidence="2" id="KW-0418">Kinase</keyword>
<dbReference type="AlphaFoldDB" id="A0A3N1HH97"/>
<dbReference type="GO" id="GO:0005524">
    <property type="term" value="F:ATP binding"/>
    <property type="evidence" value="ECO:0007669"/>
    <property type="project" value="InterPro"/>
</dbReference>
<organism evidence="2 3">
    <name type="scientific">Saccharothrix texasensis</name>
    <dbReference type="NCBI Taxonomy" id="103734"/>
    <lineage>
        <taxon>Bacteria</taxon>
        <taxon>Bacillati</taxon>
        <taxon>Actinomycetota</taxon>
        <taxon>Actinomycetes</taxon>
        <taxon>Pseudonocardiales</taxon>
        <taxon>Pseudonocardiaceae</taxon>
        <taxon>Saccharothrix</taxon>
    </lineage>
</organism>
<dbReference type="NCBIfam" id="NF006743">
    <property type="entry name" value="PRK09270.1-2"/>
    <property type="match status" value="1"/>
</dbReference>
<dbReference type="Proteomes" id="UP000268727">
    <property type="component" value="Unassembled WGS sequence"/>
</dbReference>
<dbReference type="SUPFAM" id="SSF52540">
    <property type="entry name" value="P-loop containing nucleoside triphosphate hydrolases"/>
    <property type="match status" value="1"/>
</dbReference>
<dbReference type="EMBL" id="RJKM01000001">
    <property type="protein sequence ID" value="ROP41887.1"/>
    <property type="molecule type" value="Genomic_DNA"/>
</dbReference>
<comment type="caution">
    <text evidence="2">The sequence shown here is derived from an EMBL/GenBank/DDBJ whole genome shotgun (WGS) entry which is preliminary data.</text>
</comment>
<dbReference type="InterPro" id="IPR006083">
    <property type="entry name" value="PRK/URK"/>
</dbReference>
<accession>A0A3N1HH97</accession>
<dbReference type="Pfam" id="PF00485">
    <property type="entry name" value="PRK"/>
    <property type="match status" value="1"/>
</dbReference>
<dbReference type="OrthoDB" id="3192509at2"/>
<feature type="domain" description="Phosphoribulokinase/uridine kinase" evidence="1">
    <location>
        <begin position="30"/>
        <end position="191"/>
    </location>
</feature>
<evidence type="ECO:0000313" key="2">
    <source>
        <dbReference type="EMBL" id="ROP41887.1"/>
    </source>
</evidence>
<dbReference type="GO" id="GO:0016301">
    <property type="term" value="F:kinase activity"/>
    <property type="evidence" value="ECO:0007669"/>
    <property type="project" value="UniProtKB-KW"/>
</dbReference>
<keyword evidence="3" id="KW-1185">Reference proteome</keyword>
<name>A0A3N1HH97_9PSEU</name>
<protein>
    <submittedName>
        <fullName evidence="2">Phosphoribulokinase/uridine kinase family protein</fullName>
    </submittedName>
</protein>
<sequence length="215" mass="23502">MTASSSPVDLAVLAARVIDSSQARSGRYLLGIAGPPAAGKSTLAERLRDEVNAKLSQSTAEIAPMDGFHMFNADLDRLGLRALKGAPQTFDVEGYVAKLKQLHTEAEVGWPAYDREVLHEPVPDAITIGPDIGIVITEGNYLLLDQEPWAQVRQILHAIWYLDEPLDVITDRLRRRHLAIGRTPEQAEVKIRETDLPNAVLIEAGKGNADLVLLS</sequence>
<dbReference type="Gene3D" id="3.40.50.300">
    <property type="entry name" value="P-loop containing nucleotide triphosphate hydrolases"/>
    <property type="match status" value="3"/>
</dbReference>
<dbReference type="RefSeq" id="WP_123746913.1">
    <property type="nucleotide sequence ID" value="NZ_RJKM01000001.1"/>
</dbReference>
<evidence type="ECO:0000313" key="3">
    <source>
        <dbReference type="Proteomes" id="UP000268727"/>
    </source>
</evidence>
<reference evidence="2 3" key="1">
    <citation type="submission" date="2018-11" db="EMBL/GenBank/DDBJ databases">
        <title>Sequencing the genomes of 1000 actinobacteria strains.</title>
        <authorList>
            <person name="Klenk H.-P."/>
        </authorList>
    </citation>
    <scope>NUCLEOTIDE SEQUENCE [LARGE SCALE GENOMIC DNA]</scope>
    <source>
        <strain evidence="2 3">DSM 44231</strain>
    </source>
</reference>
<proteinExistence type="predicted"/>
<dbReference type="InterPro" id="IPR027417">
    <property type="entry name" value="P-loop_NTPase"/>
</dbReference>
<keyword evidence="2" id="KW-0808">Transferase</keyword>